<sequence>MTETQKRNLKSVIPAQAGIQSVRFPFFLNFR</sequence>
<accession>C6SJ45</accession>
<protein>
    <submittedName>
        <fullName evidence="1">Uncharacterized protein</fullName>
    </submittedName>
</protein>
<name>C6SJ45_NEIME</name>
<organism evidence="1">
    <name type="scientific">Neisseria meningitidis alpha275</name>
    <dbReference type="NCBI Taxonomy" id="295996"/>
    <lineage>
        <taxon>Bacteria</taxon>
        <taxon>Pseudomonadati</taxon>
        <taxon>Pseudomonadota</taxon>
        <taxon>Betaproteobacteria</taxon>
        <taxon>Neisseriales</taxon>
        <taxon>Neisseriaceae</taxon>
        <taxon>Neisseria</taxon>
    </lineage>
</organism>
<evidence type="ECO:0000313" key="1">
    <source>
        <dbReference type="EMBL" id="CBA06752.1"/>
    </source>
</evidence>
<proteinExistence type="predicted"/>
<dbReference type="AlphaFoldDB" id="C6SJ45"/>
<gene>
    <name evidence="1" type="ORF">NMW_0965</name>
</gene>
<reference evidence="1" key="1">
    <citation type="journal article" date="2008" name="Proc. Natl. Acad. Sci. U.S.A.">
        <title>Whole-genome comparison of disease and carriage strains provides insights into virulence evolution in Neisseria meningitidis.</title>
        <authorList>
            <person name="Schoen C."/>
            <person name="Blom J."/>
            <person name="Claus H."/>
            <person name="Schramm-Glueck A."/>
            <person name="Brandt P."/>
            <person name="Mueller T."/>
            <person name="Goesmann A."/>
            <person name="Joseph B."/>
            <person name="Konietzny S."/>
            <person name="Kurzai O."/>
            <person name="Schmitt C."/>
            <person name="Friedrich T."/>
            <person name="Linke B."/>
            <person name="Vogel U."/>
            <person name="Frosch M."/>
        </authorList>
    </citation>
    <scope>NUCLEOTIDE SEQUENCE</scope>
    <source>
        <strain evidence="1">Alpha275</strain>
    </source>
</reference>
<dbReference type="EMBL" id="AM889138">
    <property type="protein sequence ID" value="CBA06752.1"/>
    <property type="molecule type" value="Genomic_DNA"/>
</dbReference>